<dbReference type="PANTHER" id="PTHR24198:SF165">
    <property type="entry name" value="ANKYRIN REPEAT-CONTAINING PROTEIN-RELATED"/>
    <property type="match status" value="1"/>
</dbReference>
<dbReference type="SUPFAM" id="SSF48403">
    <property type="entry name" value="Ankyrin repeat"/>
    <property type="match status" value="1"/>
</dbReference>
<accession>A0A2P1P9U7</accession>
<feature type="repeat" description="ANK" evidence="3">
    <location>
        <begin position="142"/>
        <end position="174"/>
    </location>
</feature>
<keyword evidence="1" id="KW-0677">Repeat</keyword>
<feature type="repeat" description="ANK" evidence="3">
    <location>
        <begin position="175"/>
        <end position="207"/>
    </location>
</feature>
<evidence type="ECO:0000256" key="3">
    <source>
        <dbReference type="PROSITE-ProRule" id="PRU00023"/>
    </source>
</evidence>
<dbReference type="InterPro" id="IPR036770">
    <property type="entry name" value="Ankyrin_rpt-contain_sf"/>
</dbReference>
<evidence type="ECO:0000313" key="4">
    <source>
        <dbReference type="EMBL" id="AVP88054.1"/>
    </source>
</evidence>
<dbReference type="InterPro" id="IPR002110">
    <property type="entry name" value="Ankyrin_rpt"/>
</dbReference>
<dbReference type="Gene3D" id="1.25.40.20">
    <property type="entry name" value="Ankyrin repeat-containing domain"/>
    <property type="match status" value="3"/>
</dbReference>
<evidence type="ECO:0000256" key="1">
    <source>
        <dbReference type="ARBA" id="ARBA00022737"/>
    </source>
</evidence>
<dbReference type="SMART" id="SM00248">
    <property type="entry name" value="ANK"/>
    <property type="match status" value="11"/>
</dbReference>
<organism evidence="4 5">
    <name type="scientific">Candidatus Phycorickettsia trachydisci</name>
    <dbReference type="NCBI Taxonomy" id="2115978"/>
    <lineage>
        <taxon>Bacteria</taxon>
        <taxon>Pseudomonadati</taxon>
        <taxon>Pseudomonadota</taxon>
        <taxon>Alphaproteobacteria</taxon>
        <taxon>Rickettsiales</taxon>
        <taxon>Rickettsiaceae</taxon>
        <taxon>Candidatus Phycorickettsia</taxon>
    </lineage>
</organism>
<protein>
    <submittedName>
        <fullName evidence="4">Uncharacterized protein</fullName>
    </submittedName>
</protein>
<dbReference type="PROSITE" id="PS50297">
    <property type="entry name" value="ANK_REP_REGION"/>
    <property type="match status" value="4"/>
</dbReference>
<dbReference type="KEGG" id="ptc:phytr_11290"/>
<keyword evidence="5" id="KW-1185">Reference proteome</keyword>
<evidence type="ECO:0000313" key="5">
    <source>
        <dbReference type="Proteomes" id="UP000241762"/>
    </source>
</evidence>
<dbReference type="Pfam" id="PF12796">
    <property type="entry name" value="Ank_2"/>
    <property type="match status" value="4"/>
</dbReference>
<dbReference type="OrthoDB" id="7164495at2"/>
<dbReference type="EMBL" id="CP027845">
    <property type="protein sequence ID" value="AVP88054.1"/>
    <property type="molecule type" value="Genomic_DNA"/>
</dbReference>
<name>A0A2P1P9U7_9RICK</name>
<sequence length="616" mass="69390">MNKRKIYLEDYRLHEAVKLNDIPEVKRLLRKGSFLGLRDKDGRTPLHYAALHEDSKALEVLLDTNPGAKIREAYDKEGNNSLGLAVQKGLSRNVEMLLSKIDTRIVFYAKRDALHSAAMANQPEILSLLAGKDVDINHKNSQDNTPLHEAVKVGAVEAIKKLIELKANLTAKNGEYKTPLHIAIEKGRAEIITLLLNKGSEFEQEKSEMPNLVILHDAAERGDCNIIRCILQKSPELVNLTTWTHDTPIVRAIEHYQYDAVKLLLEFGANYHYYRGTILHCAVSKGRIEIIKLILDKYPQFINEVDECGCTPLYYAIDNLKVTELLIARGADVNIANKYGNTPLHYAIKQKSLSYSVDAILHVLEIMETLISSGADINAKNKKGDVPMNMVLEADKWGKKIPPVILLCNKEAEIDLASSGMRRFFIKNTAEILKSKGGVLATLRILDAFNALTEDQKDLEFTEKLSKALSGRISGLNKFLEQEIKDLPTRDNIFIFGDLHEWLDSYFKGIAISSKIDVPPEFEKTLLNIKLFNQAAAEKIACDISSNFCAHEQVMHTGIFLDNVMDYFSSNEAYKEILSEIFSYCTPDDLEEFYIMSQKGVEIVAKENSNSEMILI</sequence>
<dbReference type="Proteomes" id="UP000241762">
    <property type="component" value="Chromosome"/>
</dbReference>
<gene>
    <name evidence="4" type="ORF">phytr_11290</name>
</gene>
<keyword evidence="2 3" id="KW-0040">ANK repeat</keyword>
<dbReference type="PRINTS" id="PR01415">
    <property type="entry name" value="ANKYRIN"/>
</dbReference>
<dbReference type="PANTHER" id="PTHR24198">
    <property type="entry name" value="ANKYRIN REPEAT AND PROTEIN KINASE DOMAIN-CONTAINING PROTEIN"/>
    <property type="match status" value="1"/>
</dbReference>
<dbReference type="AlphaFoldDB" id="A0A2P1P9U7"/>
<feature type="repeat" description="ANK" evidence="3">
    <location>
        <begin position="339"/>
        <end position="382"/>
    </location>
</feature>
<dbReference type="PROSITE" id="PS50088">
    <property type="entry name" value="ANK_REPEAT"/>
    <property type="match status" value="4"/>
</dbReference>
<reference evidence="4 5" key="1">
    <citation type="submission" date="2018-03" db="EMBL/GenBank/DDBJ databases">
        <title>A gene transfer event suggests a long-term partnership between eustigmatophyte algae and a novel lineage of endosymbiotic bacteria.</title>
        <authorList>
            <person name="Yurchenko T."/>
            <person name="Sevcikova T."/>
            <person name="Pribyl P."/>
            <person name="El Karkouri K."/>
            <person name="Klimes V."/>
            <person name="Amaral R."/>
            <person name="Zbrankova V."/>
            <person name="Kim E."/>
            <person name="Raoult D."/>
            <person name="Santos L.M.A."/>
            <person name="Elias M."/>
        </authorList>
    </citation>
    <scope>NUCLEOTIDE SEQUENCE [LARGE SCALE GENOMIC DNA]</scope>
    <source>
        <strain evidence="4">CCALA 838</strain>
    </source>
</reference>
<evidence type="ECO:0000256" key="2">
    <source>
        <dbReference type="ARBA" id="ARBA00023043"/>
    </source>
</evidence>
<feature type="repeat" description="ANK" evidence="3">
    <location>
        <begin position="41"/>
        <end position="73"/>
    </location>
</feature>
<proteinExistence type="predicted"/>
<dbReference type="RefSeq" id="WP_106874873.1">
    <property type="nucleotide sequence ID" value="NZ_CP027845.1"/>
</dbReference>